<organism evidence="1 2">
    <name type="scientific">Deinococcus humi</name>
    <dbReference type="NCBI Taxonomy" id="662880"/>
    <lineage>
        <taxon>Bacteria</taxon>
        <taxon>Thermotogati</taxon>
        <taxon>Deinococcota</taxon>
        <taxon>Deinococci</taxon>
        <taxon>Deinococcales</taxon>
        <taxon>Deinococcaceae</taxon>
        <taxon>Deinococcus</taxon>
    </lineage>
</organism>
<dbReference type="AlphaFoldDB" id="A0A7W8NFE0"/>
<dbReference type="GO" id="GO:0005524">
    <property type="term" value="F:ATP binding"/>
    <property type="evidence" value="ECO:0007669"/>
    <property type="project" value="UniProtKB-KW"/>
</dbReference>
<dbReference type="PANTHER" id="PTHR20953">
    <property type="entry name" value="KINASE-RELATED"/>
    <property type="match status" value="1"/>
</dbReference>
<protein>
    <submittedName>
        <fullName evidence="1">Stage III sporulation protein SpoIIIAA</fullName>
    </submittedName>
</protein>
<accession>A0A7W8NFE0</accession>
<reference evidence="1 2" key="1">
    <citation type="submission" date="2020-08" db="EMBL/GenBank/DDBJ databases">
        <title>Genomic Encyclopedia of Type Strains, Phase IV (KMG-IV): sequencing the most valuable type-strain genomes for metagenomic binning, comparative biology and taxonomic classification.</title>
        <authorList>
            <person name="Goeker M."/>
        </authorList>
    </citation>
    <scope>NUCLEOTIDE SEQUENCE [LARGE SCALE GENOMIC DNA]</scope>
    <source>
        <strain evidence="1 2">DSM 27939</strain>
    </source>
</reference>
<dbReference type="RefSeq" id="WP_184134647.1">
    <property type="nucleotide sequence ID" value="NZ_JACHFL010000010.1"/>
</dbReference>
<dbReference type="InterPro" id="IPR027417">
    <property type="entry name" value="P-loop_NTPase"/>
</dbReference>
<gene>
    <name evidence="1" type="ORF">HNQ08_003448</name>
</gene>
<dbReference type="SUPFAM" id="SSF52540">
    <property type="entry name" value="P-loop containing nucleoside triphosphate hydrolases"/>
    <property type="match status" value="1"/>
</dbReference>
<evidence type="ECO:0000313" key="1">
    <source>
        <dbReference type="EMBL" id="MBB5364336.1"/>
    </source>
</evidence>
<comment type="caution">
    <text evidence="1">The sequence shown here is derived from an EMBL/GenBank/DDBJ whole genome shotgun (WGS) entry which is preliminary data.</text>
</comment>
<proteinExistence type="predicted"/>
<dbReference type="Proteomes" id="UP000552709">
    <property type="component" value="Unassembled WGS sequence"/>
</dbReference>
<evidence type="ECO:0000313" key="2">
    <source>
        <dbReference type="Proteomes" id="UP000552709"/>
    </source>
</evidence>
<name>A0A7W8NFE0_9DEIO</name>
<keyword evidence="2" id="KW-1185">Reference proteome</keyword>
<dbReference type="EMBL" id="JACHFL010000010">
    <property type="protein sequence ID" value="MBB5364336.1"/>
    <property type="molecule type" value="Genomic_DNA"/>
</dbReference>
<sequence>MLFTPEEVDRRIQQDYAKLLRILPADLRLELAAVIGDSEEVKLRFGRPLKIKHGGRWHQYPELVIGQNHLTDLRSRIDHIRDDNRAGIDGTGHRISRIPSADGKGTDGFNIRVARFYVGVAELLRKCVEEGPSMLIMGKAGKGKSTLLRDYIRIAAERYDANLTVVDTSNEVAGDGRTPHPGIGEADRYFVPIKAEQHKVMLEAIANNSAHYVAIDELQTRLEAETVKDLSVKASFIATTHGESISEIIKNMALEPLFHPVALFKWGLVVREIGVYDLYDLQQAIQDVCVGREPQPLETINARIEEHSLVPAPAPMDPPISLQAEAVDPFGVGELIQRSVFDRN</sequence>
<dbReference type="PANTHER" id="PTHR20953:SF3">
    <property type="entry name" value="P-LOOP CONTAINING NUCLEOSIDE TRIPHOSPHATE HYDROLASES SUPERFAMILY PROTEIN"/>
    <property type="match status" value="1"/>
</dbReference>
<dbReference type="Gene3D" id="3.40.50.300">
    <property type="entry name" value="P-loop containing nucleotide triphosphate hydrolases"/>
    <property type="match status" value="1"/>
</dbReference>